<evidence type="ECO:0000256" key="2">
    <source>
        <dbReference type="SAM" id="Phobius"/>
    </source>
</evidence>
<keyword evidence="2" id="KW-0472">Membrane</keyword>
<protein>
    <recommendedName>
        <fullName evidence="5">CsbD family protein</fullName>
    </recommendedName>
</protein>
<proteinExistence type="predicted"/>
<keyword evidence="2" id="KW-1133">Transmembrane helix</keyword>
<evidence type="ECO:0008006" key="5">
    <source>
        <dbReference type="Google" id="ProtNLM"/>
    </source>
</evidence>
<dbReference type="Proteomes" id="UP001589645">
    <property type="component" value="Unassembled WGS sequence"/>
</dbReference>
<dbReference type="RefSeq" id="WP_390189026.1">
    <property type="nucleotide sequence ID" value="NZ_JBHMEP010000001.1"/>
</dbReference>
<evidence type="ECO:0000256" key="1">
    <source>
        <dbReference type="SAM" id="MobiDB-lite"/>
    </source>
</evidence>
<dbReference type="EMBL" id="JBHMEP010000001">
    <property type="protein sequence ID" value="MFB9133505.1"/>
    <property type="molecule type" value="Genomic_DNA"/>
</dbReference>
<gene>
    <name evidence="3" type="ORF">ACFFUV_00800</name>
</gene>
<organism evidence="3 4">
    <name type="scientific">Vibrio olivae</name>
    <dbReference type="NCBI Taxonomy" id="1243002"/>
    <lineage>
        <taxon>Bacteria</taxon>
        <taxon>Pseudomonadati</taxon>
        <taxon>Pseudomonadota</taxon>
        <taxon>Gammaproteobacteria</taxon>
        <taxon>Vibrionales</taxon>
        <taxon>Vibrionaceae</taxon>
        <taxon>Vibrio</taxon>
    </lineage>
</organism>
<keyword evidence="2" id="KW-0812">Transmembrane</keyword>
<evidence type="ECO:0000313" key="3">
    <source>
        <dbReference type="EMBL" id="MFB9133505.1"/>
    </source>
</evidence>
<keyword evidence="4" id="KW-1185">Reference proteome</keyword>
<evidence type="ECO:0000313" key="4">
    <source>
        <dbReference type="Proteomes" id="UP001589645"/>
    </source>
</evidence>
<sequence>MSWLDSLSEAGGELVDAVSNAGSTWLQGTVENNLAKDQASDPDVARKSQVEGQTADGQPINTARGGFNSTYLMVGVGVLVLVVLVTLLAKGGK</sequence>
<name>A0ABV5HH03_9VIBR</name>
<reference evidence="3 4" key="1">
    <citation type="submission" date="2024-09" db="EMBL/GenBank/DDBJ databases">
        <authorList>
            <person name="Sun Q."/>
            <person name="Mori K."/>
        </authorList>
    </citation>
    <scope>NUCLEOTIDE SEQUENCE [LARGE SCALE GENOMIC DNA]</scope>
    <source>
        <strain evidence="3 4">CECT 8064</strain>
    </source>
</reference>
<accession>A0ABV5HH03</accession>
<feature type="compositionally biased region" description="Polar residues" evidence="1">
    <location>
        <begin position="50"/>
        <end position="61"/>
    </location>
</feature>
<feature type="region of interest" description="Disordered" evidence="1">
    <location>
        <begin position="36"/>
        <end position="61"/>
    </location>
</feature>
<feature type="transmembrane region" description="Helical" evidence="2">
    <location>
        <begin position="71"/>
        <end position="89"/>
    </location>
</feature>
<comment type="caution">
    <text evidence="3">The sequence shown here is derived from an EMBL/GenBank/DDBJ whole genome shotgun (WGS) entry which is preliminary data.</text>
</comment>